<reference evidence="1" key="1">
    <citation type="submission" date="2023-04" db="EMBL/GenBank/DDBJ databases">
        <title>Chromosome-level genome of Chaenocephalus aceratus.</title>
        <authorList>
            <person name="Park H."/>
        </authorList>
    </citation>
    <scope>NUCLEOTIDE SEQUENCE</scope>
    <source>
        <strain evidence="1">DE</strain>
        <tissue evidence="1">Muscle</tissue>
    </source>
</reference>
<evidence type="ECO:0000313" key="1">
    <source>
        <dbReference type="EMBL" id="KAK1887536.1"/>
    </source>
</evidence>
<comment type="caution">
    <text evidence="1">The sequence shown here is derived from an EMBL/GenBank/DDBJ whole genome shotgun (WGS) entry which is preliminary data.</text>
</comment>
<accession>A0AAD9BRG3</accession>
<dbReference type="Gene3D" id="2.120.10.80">
    <property type="entry name" value="Kelch-type beta propeller"/>
    <property type="match status" value="1"/>
</dbReference>
<dbReference type="EMBL" id="JASDAP010000018">
    <property type="protein sequence ID" value="KAK1887536.1"/>
    <property type="molecule type" value="Genomic_DNA"/>
</dbReference>
<keyword evidence="2" id="KW-1185">Reference proteome</keyword>
<evidence type="ECO:0000313" key="2">
    <source>
        <dbReference type="Proteomes" id="UP001228049"/>
    </source>
</evidence>
<dbReference type="Proteomes" id="UP001228049">
    <property type="component" value="Unassembled WGS sequence"/>
</dbReference>
<dbReference type="PANTHER" id="PTHR46375">
    <property type="entry name" value="KELCH REPEAT AND BTB DOMAIN-CONTAINING PROTEIN 13-RELATED"/>
    <property type="match status" value="1"/>
</dbReference>
<dbReference type="PANTHER" id="PTHR46375:SF5">
    <property type="entry name" value="KELCH REPEAT AND BTB DOMAIN-CONTAINING PROTEIN 13-RELATED"/>
    <property type="match status" value="1"/>
</dbReference>
<protein>
    <submittedName>
        <fullName evidence="1">BTB domain containing protein 13</fullName>
    </submittedName>
</protein>
<dbReference type="SUPFAM" id="SSF117281">
    <property type="entry name" value="Kelch motif"/>
    <property type="match status" value="1"/>
</dbReference>
<dbReference type="InterPro" id="IPR015915">
    <property type="entry name" value="Kelch-typ_b-propeller"/>
</dbReference>
<name>A0AAD9BRG3_DISEL</name>
<proteinExistence type="predicted"/>
<dbReference type="InterPro" id="IPR052392">
    <property type="entry name" value="Kelch-BTB_domain-containing"/>
</dbReference>
<organism evidence="1 2">
    <name type="scientific">Dissostichus eleginoides</name>
    <name type="common">Patagonian toothfish</name>
    <name type="synonym">Dissostichus amissus</name>
    <dbReference type="NCBI Taxonomy" id="100907"/>
    <lineage>
        <taxon>Eukaryota</taxon>
        <taxon>Metazoa</taxon>
        <taxon>Chordata</taxon>
        <taxon>Craniata</taxon>
        <taxon>Vertebrata</taxon>
        <taxon>Euteleostomi</taxon>
        <taxon>Actinopterygii</taxon>
        <taxon>Neopterygii</taxon>
        <taxon>Teleostei</taxon>
        <taxon>Neoteleostei</taxon>
        <taxon>Acanthomorphata</taxon>
        <taxon>Eupercaria</taxon>
        <taxon>Perciformes</taxon>
        <taxon>Notothenioidei</taxon>
        <taxon>Nototheniidae</taxon>
        <taxon>Dissostichus</taxon>
    </lineage>
</organism>
<dbReference type="AlphaFoldDB" id="A0AAD9BRG3"/>
<sequence>MEITEIYEYMSRKDEWRLVTTLIRQQSYGHSMVGHRDNLYVVRNGPSADFLRCLMDCYNLTSGQWSSLPGHFVNSKGSLFTALVRSDSALTLNRSMTQEFAINGKTWKPRRQMKGFPRSGSVWTFLLRLPDARMLQ</sequence>
<gene>
    <name evidence="1" type="ORF">KUDE01_028324</name>
</gene>